<sequence>MRRNSGLFFLLLWALHVMAQPHTIQGSLKTQDGKAVSHASVTIRNTEGRIVAFKSSDAAGNFVIPLPGIAPRDSLILYINHLGFAKVNIPLAANRSRYDVILEEKPIDLSEVEVKSRPRISSRGDTLSYEVSSFAKAADRSIGDVLRRMPGMEVSESGQINYNGQRISNFYIDGDDLLNDKYSIGTKTIPYAMVQKLEVLQNHQPVKVLRNKAFSDRVAINLVIKDEARLELSGQAKLGLGLPHQYDGELNTLLFNKKYKMLNVAKGNNVGNDLARDFTAFNLSDGLSAAGNSRPTALLSPGTISNPMLPKQRYYFNNSGSLNANNLVNLKSGLQLKVNINGLVDHNNLVYNSRSELYLADDTIRYTERQDIGRSPFLSDIGFHAMVNKDRYYLNHALKVAYSGETGASSLLGNGIEMHQRLHNRIRDFSHTLEYVPALKSGDVIELYWYLNHYNQPQTLLIQPGINEASLNDGMPFERIHQFAETPTWFNRVSAAYRLTGGVIRQRYGLGVINEWQQLRSALRLTQVDGHETPYLGSDDNNLHWNRHRFFVDGVYEYKRGDWEAALTLPVAIQQIAYRDGSFALDELDRRLLFNPSFNMKLMTNVEDYLSFNYHYNQEMGNINGVFRGAVLANYRSIEANDADLQERDNHSVGLRYNFQRAIHLLFVNAGITYTKSMANTIASSIVTDVLSRTVLLPFDNDVSSFSASGGVSKFIFALGATASLKASWNSSRFNQLLNGEALPFSNRSVTVNPSMEARLFNKVSITYSGTGVWTTSRLVNQKATVWVDDRRIRQFDQSIGLTYAPVKNTFLRVDGRHQHISQQRQAEISYFFVDATIRHRLVKWRTDIALDLTNLADVTAYETYSLSANQLGYSYYQLRGRMAVLKWTFNL</sequence>
<evidence type="ECO:0008006" key="4">
    <source>
        <dbReference type="Google" id="ProtNLM"/>
    </source>
</evidence>
<reference evidence="2 3" key="1">
    <citation type="submission" date="2016-10" db="EMBL/GenBank/DDBJ databases">
        <authorList>
            <person name="de Groot N.N."/>
        </authorList>
    </citation>
    <scope>NUCLEOTIDE SEQUENCE [LARGE SCALE GENOMIC DNA]</scope>
    <source>
        <strain evidence="2 3">RK1</strain>
    </source>
</reference>
<evidence type="ECO:0000313" key="3">
    <source>
        <dbReference type="Proteomes" id="UP000198670"/>
    </source>
</evidence>
<evidence type="ECO:0000256" key="1">
    <source>
        <dbReference type="SAM" id="SignalP"/>
    </source>
</evidence>
<keyword evidence="1" id="KW-0732">Signal</keyword>
<name>A0A1I3KH98_9SPHI</name>
<dbReference type="STRING" id="1477437.SAMN05444682_105194"/>
<evidence type="ECO:0000313" key="2">
    <source>
        <dbReference type="EMBL" id="SFI71575.1"/>
    </source>
</evidence>
<dbReference type="Proteomes" id="UP000198670">
    <property type="component" value="Unassembled WGS sequence"/>
</dbReference>
<accession>A0A1I3KH98</accession>
<protein>
    <recommendedName>
        <fullName evidence="4">Carboxypeptidase regulatory-like domain-containing protein</fullName>
    </recommendedName>
</protein>
<dbReference type="EMBL" id="FOQO01000005">
    <property type="protein sequence ID" value="SFI71575.1"/>
    <property type="molecule type" value="Genomic_DNA"/>
</dbReference>
<feature type="chain" id="PRO_5011538296" description="Carboxypeptidase regulatory-like domain-containing protein" evidence="1">
    <location>
        <begin position="20"/>
        <end position="892"/>
    </location>
</feature>
<dbReference type="SUPFAM" id="SSF56935">
    <property type="entry name" value="Porins"/>
    <property type="match status" value="1"/>
</dbReference>
<organism evidence="2 3">
    <name type="scientific">Parapedobacter indicus</name>
    <dbReference type="NCBI Taxonomy" id="1477437"/>
    <lineage>
        <taxon>Bacteria</taxon>
        <taxon>Pseudomonadati</taxon>
        <taxon>Bacteroidota</taxon>
        <taxon>Sphingobacteriia</taxon>
        <taxon>Sphingobacteriales</taxon>
        <taxon>Sphingobacteriaceae</taxon>
        <taxon>Parapedobacter</taxon>
    </lineage>
</organism>
<feature type="signal peptide" evidence="1">
    <location>
        <begin position="1"/>
        <end position="19"/>
    </location>
</feature>
<dbReference type="OrthoDB" id="603275at2"/>
<proteinExistence type="predicted"/>
<dbReference type="RefSeq" id="WP_143072913.1">
    <property type="nucleotide sequence ID" value="NZ_FOQO01000005.1"/>
</dbReference>
<dbReference type="AlphaFoldDB" id="A0A1I3KH98"/>
<keyword evidence="3" id="KW-1185">Reference proteome</keyword>
<gene>
    <name evidence="2" type="ORF">SAMN05444682_105194</name>
</gene>